<keyword evidence="2" id="KW-1185">Reference proteome</keyword>
<dbReference type="AlphaFoldDB" id="A0A922LAK9"/>
<evidence type="ECO:0000313" key="1">
    <source>
        <dbReference type="EMBL" id="KAH9528609.1"/>
    </source>
</evidence>
<comment type="caution">
    <text evidence="1">The sequence shown here is derived from an EMBL/GenBank/DDBJ whole genome shotgun (WGS) entry which is preliminary data.</text>
</comment>
<organism evidence="1 2">
    <name type="scientific">Dermatophagoides farinae</name>
    <name type="common">American house dust mite</name>
    <dbReference type="NCBI Taxonomy" id="6954"/>
    <lineage>
        <taxon>Eukaryota</taxon>
        <taxon>Metazoa</taxon>
        <taxon>Ecdysozoa</taxon>
        <taxon>Arthropoda</taxon>
        <taxon>Chelicerata</taxon>
        <taxon>Arachnida</taxon>
        <taxon>Acari</taxon>
        <taxon>Acariformes</taxon>
        <taxon>Sarcoptiformes</taxon>
        <taxon>Astigmata</taxon>
        <taxon>Psoroptidia</taxon>
        <taxon>Analgoidea</taxon>
        <taxon>Pyroglyphidae</taxon>
        <taxon>Dermatophagoidinae</taxon>
        <taxon>Dermatophagoides</taxon>
    </lineage>
</organism>
<evidence type="ECO:0000313" key="2">
    <source>
        <dbReference type="Proteomes" id="UP000790347"/>
    </source>
</evidence>
<gene>
    <name evidence="1" type="ORF">DERF_002536</name>
</gene>
<accession>A0A922LAK9</accession>
<dbReference type="Proteomes" id="UP000790347">
    <property type="component" value="Unassembled WGS sequence"/>
</dbReference>
<name>A0A922LAK9_DERFA</name>
<sequence length="87" mass="10232">MNLKLMMMIKKSFDCHWWWWRLHPIHHQPCSIVSTSLPLSTMKMMINSIGKLILLWLILAQLISGKTLFFISICKPVCNTNMQPPTY</sequence>
<protein>
    <submittedName>
        <fullName evidence="1">Uncharacterized protein</fullName>
    </submittedName>
</protein>
<dbReference type="EMBL" id="ASGP02000001">
    <property type="protein sequence ID" value="KAH9528609.1"/>
    <property type="molecule type" value="Genomic_DNA"/>
</dbReference>
<reference evidence="1" key="2">
    <citation type="journal article" date="2022" name="Res Sq">
        <title>Comparative Genomics Reveals Insights into the Divergent Evolution of Astigmatic Mites and Household Pest Adaptations.</title>
        <authorList>
            <person name="Xiong Q."/>
            <person name="Wan A.T.-Y."/>
            <person name="Liu X.-Y."/>
            <person name="Fung C.S.-H."/>
            <person name="Xiao X."/>
            <person name="Malainual N."/>
            <person name="Hou J."/>
            <person name="Wang L."/>
            <person name="Wang M."/>
            <person name="Yang K."/>
            <person name="Cui Y."/>
            <person name="Leung E."/>
            <person name="Nong W."/>
            <person name="Shin S.-K."/>
            <person name="Au S."/>
            <person name="Jeong K.Y."/>
            <person name="Chew F.T."/>
            <person name="Hui J."/>
            <person name="Leung T.F."/>
            <person name="Tungtrongchitr A."/>
            <person name="Zhong N."/>
            <person name="Liu Z."/>
            <person name="Tsui S."/>
        </authorList>
    </citation>
    <scope>NUCLEOTIDE SEQUENCE</scope>
    <source>
        <strain evidence="1">Derf</strain>
        <tissue evidence="1">Whole organism</tissue>
    </source>
</reference>
<proteinExistence type="predicted"/>
<reference evidence="1" key="1">
    <citation type="submission" date="2013-05" db="EMBL/GenBank/DDBJ databases">
        <authorList>
            <person name="Yim A.K.Y."/>
            <person name="Chan T.F."/>
            <person name="Ji K.M."/>
            <person name="Liu X.Y."/>
            <person name="Zhou J.W."/>
            <person name="Li R.Q."/>
            <person name="Yang K.Y."/>
            <person name="Li J."/>
            <person name="Li M."/>
            <person name="Law P.T.W."/>
            <person name="Wu Y.L."/>
            <person name="Cai Z.L."/>
            <person name="Qin H."/>
            <person name="Bao Y."/>
            <person name="Leung R.K.K."/>
            <person name="Ng P.K.S."/>
            <person name="Zou J."/>
            <person name="Zhong X.J."/>
            <person name="Ran P.X."/>
            <person name="Zhong N.S."/>
            <person name="Liu Z.G."/>
            <person name="Tsui S.K.W."/>
        </authorList>
    </citation>
    <scope>NUCLEOTIDE SEQUENCE</scope>
    <source>
        <strain evidence="1">Derf</strain>
        <tissue evidence="1">Whole organism</tissue>
    </source>
</reference>